<dbReference type="RefSeq" id="WP_101787656.1">
    <property type="nucleotide sequence ID" value="NZ_JBITMB010000001.1"/>
</dbReference>
<gene>
    <name evidence="2" type="ORF">ACIBP5_03845</name>
</gene>
<name>A0ABW7ZX05_9ACTN</name>
<sequence length="63" mass="6358">MTEPQQPEIRRSGKGGTSDEEVDVIPESPSAKPSGGPHGTDKGDKGGGEGGGVPPDQQSPYPS</sequence>
<evidence type="ECO:0000313" key="2">
    <source>
        <dbReference type="EMBL" id="MFI7439081.1"/>
    </source>
</evidence>
<organism evidence="2 3">
    <name type="scientific">Nonomuraea indica</name>
    <dbReference type="NCBI Taxonomy" id="1581193"/>
    <lineage>
        <taxon>Bacteria</taxon>
        <taxon>Bacillati</taxon>
        <taxon>Actinomycetota</taxon>
        <taxon>Actinomycetes</taxon>
        <taxon>Streptosporangiales</taxon>
        <taxon>Streptosporangiaceae</taxon>
        <taxon>Nonomuraea</taxon>
    </lineage>
</organism>
<evidence type="ECO:0000313" key="3">
    <source>
        <dbReference type="Proteomes" id="UP001612928"/>
    </source>
</evidence>
<comment type="caution">
    <text evidence="2">The sequence shown here is derived from an EMBL/GenBank/DDBJ whole genome shotgun (WGS) entry which is preliminary data.</text>
</comment>
<dbReference type="Proteomes" id="UP001612928">
    <property type="component" value="Unassembled WGS sequence"/>
</dbReference>
<keyword evidence="3" id="KW-1185">Reference proteome</keyword>
<dbReference type="EMBL" id="JBITMB010000001">
    <property type="protein sequence ID" value="MFI7439081.1"/>
    <property type="molecule type" value="Genomic_DNA"/>
</dbReference>
<reference evidence="2 3" key="1">
    <citation type="submission" date="2024-10" db="EMBL/GenBank/DDBJ databases">
        <title>The Natural Products Discovery Center: Release of the First 8490 Sequenced Strains for Exploring Actinobacteria Biosynthetic Diversity.</title>
        <authorList>
            <person name="Kalkreuter E."/>
            <person name="Kautsar S.A."/>
            <person name="Yang D."/>
            <person name="Bader C.D."/>
            <person name="Teijaro C.N."/>
            <person name="Fluegel L."/>
            <person name="Davis C.M."/>
            <person name="Simpson J.R."/>
            <person name="Lauterbach L."/>
            <person name="Steele A.D."/>
            <person name="Gui C."/>
            <person name="Meng S."/>
            <person name="Li G."/>
            <person name="Viehrig K."/>
            <person name="Ye F."/>
            <person name="Su P."/>
            <person name="Kiefer A.F."/>
            <person name="Nichols A."/>
            <person name="Cepeda A.J."/>
            <person name="Yan W."/>
            <person name="Fan B."/>
            <person name="Jiang Y."/>
            <person name="Adhikari A."/>
            <person name="Zheng C.-J."/>
            <person name="Schuster L."/>
            <person name="Cowan T.M."/>
            <person name="Smanski M.J."/>
            <person name="Chevrette M.G."/>
            <person name="De Carvalho L.P.S."/>
            <person name="Shen B."/>
        </authorList>
    </citation>
    <scope>NUCLEOTIDE SEQUENCE [LARGE SCALE GENOMIC DNA]</scope>
    <source>
        <strain evidence="2 3">NPDC049503</strain>
    </source>
</reference>
<proteinExistence type="predicted"/>
<protein>
    <submittedName>
        <fullName evidence="2">Uncharacterized protein</fullName>
    </submittedName>
</protein>
<evidence type="ECO:0000256" key="1">
    <source>
        <dbReference type="SAM" id="MobiDB-lite"/>
    </source>
</evidence>
<feature type="region of interest" description="Disordered" evidence="1">
    <location>
        <begin position="1"/>
        <end position="63"/>
    </location>
</feature>
<accession>A0ABW7ZX05</accession>